<keyword evidence="3" id="KW-1185">Reference proteome</keyword>
<accession>A0A9Q3VP50</accession>
<proteinExistence type="predicted"/>
<dbReference type="RefSeq" id="WP_232648580.1">
    <property type="nucleotide sequence ID" value="NZ_JAJSBI010000005.1"/>
</dbReference>
<dbReference type="Proteomes" id="UP001108029">
    <property type="component" value="Unassembled WGS sequence"/>
</dbReference>
<sequence length="75" mass="7924">MSLDEDGVRAARIESGTAARALECNGEIDSCGNSEPWREGAGGTTPAEGLKAHRRPPVTATAWSAGTDWQKAHFL</sequence>
<name>A0A9Q3VP50_9ACTN</name>
<comment type="caution">
    <text evidence="2">The sequence shown here is derived from an EMBL/GenBank/DDBJ whole genome shotgun (WGS) entry which is preliminary data.</text>
</comment>
<evidence type="ECO:0000256" key="1">
    <source>
        <dbReference type="SAM" id="MobiDB-lite"/>
    </source>
</evidence>
<dbReference type="EMBL" id="JAJSBI010000005">
    <property type="protein sequence ID" value="MCD9874460.1"/>
    <property type="molecule type" value="Genomic_DNA"/>
</dbReference>
<evidence type="ECO:0000313" key="2">
    <source>
        <dbReference type="EMBL" id="MCD9874460.1"/>
    </source>
</evidence>
<evidence type="ECO:0000313" key="3">
    <source>
        <dbReference type="Proteomes" id="UP001108029"/>
    </source>
</evidence>
<gene>
    <name evidence="2" type="ORF">LJ657_12365</name>
</gene>
<feature type="region of interest" description="Disordered" evidence="1">
    <location>
        <begin position="28"/>
        <end position="58"/>
    </location>
</feature>
<dbReference type="AlphaFoldDB" id="A0A9Q3VP50"/>
<reference evidence="2" key="1">
    <citation type="submission" date="2021-12" db="EMBL/GenBank/DDBJ databases">
        <authorList>
            <person name="Lee J.-H."/>
            <person name="Kim S.-B."/>
        </authorList>
    </citation>
    <scope>NUCLEOTIDE SEQUENCE</scope>
    <source>
        <strain evidence="2">NR30</strain>
    </source>
</reference>
<organism evidence="2 3">
    <name type="scientific">Streptomyces guryensis</name>
    <dbReference type="NCBI Taxonomy" id="2886947"/>
    <lineage>
        <taxon>Bacteria</taxon>
        <taxon>Bacillati</taxon>
        <taxon>Actinomycetota</taxon>
        <taxon>Actinomycetes</taxon>
        <taxon>Kitasatosporales</taxon>
        <taxon>Streptomycetaceae</taxon>
        <taxon>Streptomyces</taxon>
    </lineage>
</organism>
<protein>
    <submittedName>
        <fullName evidence="2">Uncharacterized protein</fullName>
    </submittedName>
</protein>